<dbReference type="InterPro" id="IPR055737">
    <property type="entry name" value="DUF7313"/>
</dbReference>
<feature type="transmembrane region" description="Helical" evidence="1">
    <location>
        <begin position="16"/>
        <end position="37"/>
    </location>
</feature>
<dbReference type="AlphaFoldDB" id="A0ABD6D4A6"/>
<evidence type="ECO:0000259" key="2">
    <source>
        <dbReference type="Pfam" id="PF23995"/>
    </source>
</evidence>
<dbReference type="RefSeq" id="WP_256394714.1">
    <property type="nucleotide sequence ID" value="NZ_JANHDJ010000001.1"/>
</dbReference>
<evidence type="ECO:0000313" key="4">
    <source>
        <dbReference type="Proteomes" id="UP001597052"/>
    </source>
</evidence>
<protein>
    <recommendedName>
        <fullName evidence="2">DUF7313 domain-containing protein</fullName>
    </recommendedName>
</protein>
<keyword evidence="4" id="KW-1185">Reference proteome</keyword>
<evidence type="ECO:0000313" key="3">
    <source>
        <dbReference type="EMBL" id="MFD1641025.1"/>
    </source>
</evidence>
<keyword evidence="1" id="KW-0812">Transmembrane</keyword>
<accession>A0ABD6D4A6</accession>
<keyword evidence="1" id="KW-1133">Transmembrane helix</keyword>
<evidence type="ECO:0000256" key="1">
    <source>
        <dbReference type="SAM" id="Phobius"/>
    </source>
</evidence>
<feature type="transmembrane region" description="Helical" evidence="1">
    <location>
        <begin position="118"/>
        <end position="137"/>
    </location>
</feature>
<dbReference type="EMBL" id="JBHUDM010000001">
    <property type="protein sequence ID" value="MFD1641025.1"/>
    <property type="molecule type" value="Genomic_DNA"/>
</dbReference>
<feature type="domain" description="DUF7313" evidence="2">
    <location>
        <begin position="2"/>
        <end position="144"/>
    </location>
</feature>
<dbReference type="Pfam" id="PF23995">
    <property type="entry name" value="DUF7313"/>
    <property type="match status" value="1"/>
</dbReference>
<organism evidence="3 4">
    <name type="scientific">Halohasta litorea</name>
    <dbReference type="NCBI Taxonomy" id="869891"/>
    <lineage>
        <taxon>Archaea</taxon>
        <taxon>Methanobacteriati</taxon>
        <taxon>Methanobacteriota</taxon>
        <taxon>Stenosarchaea group</taxon>
        <taxon>Halobacteria</taxon>
        <taxon>Halobacteriales</taxon>
        <taxon>Haloferacaceae</taxon>
        <taxon>Halohasta</taxon>
    </lineage>
</organism>
<sequence>MDPLQFLVPLGWIETIGPIVPIAILVLVVANIGARILENRRQSWQIEHDEPVTRHPLNTFTTMGIVTLGLLFVLYRPISGMIMMIPIFGLFVADVFEFEGRQVEADNGLEFEWPKATLLASGLTLIYAMYYALTPLYSPILDALLA</sequence>
<dbReference type="Proteomes" id="UP001597052">
    <property type="component" value="Unassembled WGS sequence"/>
</dbReference>
<keyword evidence="1" id="KW-0472">Membrane</keyword>
<proteinExistence type="predicted"/>
<gene>
    <name evidence="3" type="ORF">ACFSBW_03925</name>
</gene>
<reference evidence="3 4" key="1">
    <citation type="journal article" date="2019" name="Int. J. Syst. Evol. Microbiol.">
        <title>The Global Catalogue of Microorganisms (GCM) 10K type strain sequencing project: providing services to taxonomists for standard genome sequencing and annotation.</title>
        <authorList>
            <consortium name="The Broad Institute Genomics Platform"/>
            <consortium name="The Broad Institute Genome Sequencing Center for Infectious Disease"/>
            <person name="Wu L."/>
            <person name="Ma J."/>
        </authorList>
    </citation>
    <scope>NUCLEOTIDE SEQUENCE [LARGE SCALE GENOMIC DNA]</scope>
    <source>
        <strain evidence="3 4">CGMCC 1.10593</strain>
    </source>
</reference>
<name>A0ABD6D4A6_9EURY</name>
<comment type="caution">
    <text evidence="3">The sequence shown here is derived from an EMBL/GenBank/DDBJ whole genome shotgun (WGS) entry which is preliminary data.</text>
</comment>